<reference evidence="5" key="2">
    <citation type="submission" date="2021-04" db="EMBL/GenBank/DDBJ databases">
        <authorList>
            <person name="Gilroy R."/>
        </authorList>
    </citation>
    <scope>NUCLEOTIDE SEQUENCE</scope>
    <source>
        <strain evidence="5">ChiGjej4B4-7305</strain>
    </source>
</reference>
<name>A0A9D2EE23_9MICO</name>
<dbReference type="Proteomes" id="UP000824037">
    <property type="component" value="Unassembled WGS sequence"/>
</dbReference>
<protein>
    <submittedName>
        <fullName evidence="5">Extracellular solute-binding protein</fullName>
    </submittedName>
</protein>
<dbReference type="EMBL" id="DXBY01000167">
    <property type="protein sequence ID" value="HIZ36088.1"/>
    <property type="molecule type" value="Genomic_DNA"/>
</dbReference>
<dbReference type="PROSITE" id="PS01037">
    <property type="entry name" value="SBP_BACTERIAL_1"/>
    <property type="match status" value="1"/>
</dbReference>
<evidence type="ECO:0000256" key="1">
    <source>
        <dbReference type="ARBA" id="ARBA00008520"/>
    </source>
</evidence>
<evidence type="ECO:0000313" key="5">
    <source>
        <dbReference type="EMBL" id="HIZ36088.1"/>
    </source>
</evidence>
<dbReference type="InterPro" id="IPR006059">
    <property type="entry name" value="SBP"/>
</dbReference>
<comment type="caution">
    <text evidence="5">The sequence shown here is derived from an EMBL/GenBank/DDBJ whole genome shotgun (WGS) entry which is preliminary data.</text>
</comment>
<feature type="signal peptide" evidence="4">
    <location>
        <begin position="1"/>
        <end position="23"/>
    </location>
</feature>
<dbReference type="GO" id="GO:0055085">
    <property type="term" value="P:transmembrane transport"/>
    <property type="evidence" value="ECO:0007669"/>
    <property type="project" value="InterPro"/>
</dbReference>
<dbReference type="PANTHER" id="PTHR43649:SF14">
    <property type="entry name" value="BLR3389 PROTEIN"/>
    <property type="match status" value="1"/>
</dbReference>
<organism evidence="5 6">
    <name type="scientific">Candidatus Ruania gallistercoris</name>
    <dbReference type="NCBI Taxonomy" id="2838746"/>
    <lineage>
        <taxon>Bacteria</taxon>
        <taxon>Bacillati</taxon>
        <taxon>Actinomycetota</taxon>
        <taxon>Actinomycetes</taxon>
        <taxon>Micrococcales</taxon>
        <taxon>Ruaniaceae</taxon>
        <taxon>Ruania</taxon>
    </lineage>
</organism>
<evidence type="ECO:0000313" key="6">
    <source>
        <dbReference type="Proteomes" id="UP000824037"/>
    </source>
</evidence>
<comment type="similarity">
    <text evidence="1">Belongs to the bacterial solute-binding protein 1 family.</text>
</comment>
<proteinExistence type="inferred from homology"/>
<evidence type="ECO:0000256" key="3">
    <source>
        <dbReference type="ARBA" id="ARBA00022729"/>
    </source>
</evidence>
<dbReference type="Gene3D" id="3.40.190.10">
    <property type="entry name" value="Periplasmic binding protein-like II"/>
    <property type="match status" value="2"/>
</dbReference>
<dbReference type="PANTHER" id="PTHR43649">
    <property type="entry name" value="ARABINOSE-BINDING PROTEIN-RELATED"/>
    <property type="match status" value="1"/>
</dbReference>
<feature type="chain" id="PRO_5039023396" evidence="4">
    <location>
        <begin position="24"/>
        <end position="420"/>
    </location>
</feature>
<gene>
    <name evidence="5" type="ORF">H9815_09945</name>
</gene>
<sequence length="420" mass="45860">MRTKMAVATAMLASAALALTACSGDDGGDGGDPAETTLSFFTDKAAWEGSFDDMNTASDGVAPELDFTGYSDPTAYDAFIKQSFRTNERPDLFTWHTGDQLAQLVEQGLVAETTDIWDEAIANGYVTEELAENYTYDGAQYCVPMNVAYWVMYYNTQVFEDNNLEVPTTWEEFIDVADTLVANDVTPLHQMNIIFEFVWFQALLAGMDPDAYNGLADGSVSYTDPAVVEAMETWHQMQSDGYFIDPGVETDPQVLLQSGDVAMAYFGTFFTGQLNDLGMVSGEDYGSFLLPAVNADLPQTPVVVETGPLCVGTDSANEEAALAYSEWWMTTDAQTAWSESRGDVSFNPEATVTDEGLAEITTQATGDDSLQIRRYLEATPNDIYTVASEEFGAFVTNNDDPMGHLQAIQDAADAYWAENS</sequence>
<dbReference type="Pfam" id="PF13416">
    <property type="entry name" value="SBP_bac_8"/>
    <property type="match status" value="1"/>
</dbReference>
<dbReference type="InterPro" id="IPR006061">
    <property type="entry name" value="SBP_1_CS"/>
</dbReference>
<reference evidence="5" key="1">
    <citation type="journal article" date="2021" name="PeerJ">
        <title>Extensive microbial diversity within the chicken gut microbiome revealed by metagenomics and culture.</title>
        <authorList>
            <person name="Gilroy R."/>
            <person name="Ravi A."/>
            <person name="Getino M."/>
            <person name="Pursley I."/>
            <person name="Horton D.L."/>
            <person name="Alikhan N.F."/>
            <person name="Baker D."/>
            <person name="Gharbi K."/>
            <person name="Hall N."/>
            <person name="Watson M."/>
            <person name="Adriaenssens E.M."/>
            <person name="Foster-Nyarko E."/>
            <person name="Jarju S."/>
            <person name="Secka A."/>
            <person name="Antonio M."/>
            <person name="Oren A."/>
            <person name="Chaudhuri R.R."/>
            <person name="La Ragione R."/>
            <person name="Hildebrand F."/>
            <person name="Pallen M.J."/>
        </authorList>
    </citation>
    <scope>NUCLEOTIDE SEQUENCE</scope>
    <source>
        <strain evidence="5">ChiGjej4B4-7305</strain>
    </source>
</reference>
<dbReference type="InterPro" id="IPR050490">
    <property type="entry name" value="Bact_solute-bd_prot1"/>
</dbReference>
<keyword evidence="2" id="KW-0813">Transport</keyword>
<dbReference type="AlphaFoldDB" id="A0A9D2EE23"/>
<accession>A0A9D2EE23</accession>
<dbReference type="PROSITE" id="PS51257">
    <property type="entry name" value="PROKAR_LIPOPROTEIN"/>
    <property type="match status" value="1"/>
</dbReference>
<evidence type="ECO:0000256" key="2">
    <source>
        <dbReference type="ARBA" id="ARBA00022448"/>
    </source>
</evidence>
<keyword evidence="3 4" id="KW-0732">Signal</keyword>
<evidence type="ECO:0000256" key="4">
    <source>
        <dbReference type="SAM" id="SignalP"/>
    </source>
</evidence>
<dbReference type="SUPFAM" id="SSF53850">
    <property type="entry name" value="Periplasmic binding protein-like II"/>
    <property type="match status" value="1"/>
</dbReference>